<proteinExistence type="predicted"/>
<accession>A0AAD9HU77</accession>
<name>A0AAD9HU77_9PEZI</name>
<reference evidence="2" key="1">
    <citation type="submission" date="2021-06" db="EMBL/GenBank/DDBJ databases">
        <title>Comparative genomics, transcriptomics and evolutionary studies reveal genomic signatures of adaptation to plant cell wall in hemibiotrophic fungi.</title>
        <authorList>
            <consortium name="DOE Joint Genome Institute"/>
            <person name="Baroncelli R."/>
            <person name="Diaz J.F."/>
            <person name="Benocci T."/>
            <person name="Peng M."/>
            <person name="Battaglia E."/>
            <person name="Haridas S."/>
            <person name="Andreopoulos W."/>
            <person name="Labutti K."/>
            <person name="Pangilinan J."/>
            <person name="Floch G.L."/>
            <person name="Makela M.R."/>
            <person name="Henrissat B."/>
            <person name="Grigoriev I.V."/>
            <person name="Crouch J.A."/>
            <person name="De Vries R.P."/>
            <person name="Sukno S.A."/>
            <person name="Thon M.R."/>
        </authorList>
    </citation>
    <scope>NUCLEOTIDE SEQUENCE</scope>
    <source>
        <strain evidence="2">MAFF235873</strain>
    </source>
</reference>
<dbReference type="EMBL" id="MU842809">
    <property type="protein sequence ID" value="KAK2035375.1"/>
    <property type="molecule type" value="Genomic_DNA"/>
</dbReference>
<evidence type="ECO:0000256" key="1">
    <source>
        <dbReference type="SAM" id="MobiDB-lite"/>
    </source>
</evidence>
<keyword evidence="3" id="KW-1185">Reference proteome</keyword>
<feature type="compositionally biased region" description="Polar residues" evidence="1">
    <location>
        <begin position="1"/>
        <end position="11"/>
    </location>
</feature>
<protein>
    <submittedName>
        <fullName evidence="2">Uncharacterized protein</fullName>
    </submittedName>
</protein>
<evidence type="ECO:0000313" key="2">
    <source>
        <dbReference type="EMBL" id="KAK2035375.1"/>
    </source>
</evidence>
<organism evidence="2 3">
    <name type="scientific">Colletotrichum zoysiae</name>
    <dbReference type="NCBI Taxonomy" id="1216348"/>
    <lineage>
        <taxon>Eukaryota</taxon>
        <taxon>Fungi</taxon>
        <taxon>Dikarya</taxon>
        <taxon>Ascomycota</taxon>
        <taxon>Pezizomycotina</taxon>
        <taxon>Sordariomycetes</taxon>
        <taxon>Hypocreomycetidae</taxon>
        <taxon>Glomerellales</taxon>
        <taxon>Glomerellaceae</taxon>
        <taxon>Colletotrichum</taxon>
        <taxon>Colletotrichum graminicola species complex</taxon>
    </lineage>
</organism>
<dbReference type="Proteomes" id="UP001232148">
    <property type="component" value="Unassembled WGS sequence"/>
</dbReference>
<feature type="region of interest" description="Disordered" evidence="1">
    <location>
        <begin position="1"/>
        <end position="34"/>
    </location>
</feature>
<evidence type="ECO:0000313" key="3">
    <source>
        <dbReference type="Proteomes" id="UP001232148"/>
    </source>
</evidence>
<sequence>MSTGPGLSVSTAKLGIRKRNQGASRSTERAVGAQETLSRSLELLPESCWVASTGVPRCETCERGDMC</sequence>
<gene>
    <name evidence="2" type="ORF">LX32DRAFT_633539</name>
</gene>
<dbReference type="AlphaFoldDB" id="A0AAD9HU77"/>
<comment type="caution">
    <text evidence="2">The sequence shown here is derived from an EMBL/GenBank/DDBJ whole genome shotgun (WGS) entry which is preliminary data.</text>
</comment>